<dbReference type="SMART" id="SM00530">
    <property type="entry name" value="HTH_XRE"/>
    <property type="match status" value="1"/>
</dbReference>
<dbReference type="InterPro" id="IPR014710">
    <property type="entry name" value="RmlC-like_jellyroll"/>
</dbReference>
<accession>A0ABU5T5A6</accession>
<dbReference type="RefSeq" id="WP_323278693.1">
    <property type="nucleotide sequence ID" value="NZ_JAYGGQ010000005.1"/>
</dbReference>
<dbReference type="InterPro" id="IPR001387">
    <property type="entry name" value="Cro/C1-type_HTH"/>
</dbReference>
<dbReference type="PROSITE" id="PS50943">
    <property type="entry name" value="HTH_CROC1"/>
    <property type="match status" value="1"/>
</dbReference>
<proteinExistence type="predicted"/>
<name>A0ABU5T5A6_9MICC</name>
<evidence type="ECO:0000259" key="3">
    <source>
        <dbReference type="PROSITE" id="PS50943"/>
    </source>
</evidence>
<sequence length="213" mass="21958">MQDDMAQGVGARLRALRESTGVSLRGLAKALGISPSAVSQIERGHLQPSLGRVIAMTEALGVPLTSAFAPGRLPPGAIVRAEGVVVARSGDNRAVPVRGGVTIRRLTPRPVDGVEFFESVYPPGSASNAGAPVQHEGLELGTVTSGELTVELGSETLTLCAGDSISFPSTTPHLLSNRSSVNAVATWIILHPPGGVPRTPQGDDDPSLVSPHE</sequence>
<dbReference type="CDD" id="cd00093">
    <property type="entry name" value="HTH_XRE"/>
    <property type="match status" value="1"/>
</dbReference>
<dbReference type="InterPro" id="IPR013096">
    <property type="entry name" value="Cupin_2"/>
</dbReference>
<dbReference type="PANTHER" id="PTHR46797:SF1">
    <property type="entry name" value="METHYLPHOSPHONATE SYNTHASE"/>
    <property type="match status" value="1"/>
</dbReference>
<keyword evidence="5" id="KW-1185">Reference proteome</keyword>
<evidence type="ECO:0000256" key="2">
    <source>
        <dbReference type="SAM" id="MobiDB-lite"/>
    </source>
</evidence>
<dbReference type="Pfam" id="PF07883">
    <property type="entry name" value="Cupin_2"/>
    <property type="match status" value="1"/>
</dbReference>
<dbReference type="SUPFAM" id="SSF51182">
    <property type="entry name" value="RmlC-like cupins"/>
    <property type="match status" value="1"/>
</dbReference>
<dbReference type="PANTHER" id="PTHR46797">
    <property type="entry name" value="HTH-TYPE TRANSCRIPTIONAL REGULATOR"/>
    <property type="match status" value="1"/>
</dbReference>
<reference evidence="4 5" key="1">
    <citation type="submission" date="2023-12" db="EMBL/GenBank/DDBJ databases">
        <title>Sinomonas terricola sp. nov, isolated from litchi orchard soil in Guangdong, PR China.</title>
        <authorList>
            <person name="Jiaxin W."/>
            <person name="Yang Z."/>
            <person name="Honghui Z."/>
        </authorList>
    </citation>
    <scope>NUCLEOTIDE SEQUENCE [LARGE SCALE GENOMIC DNA]</scope>
    <source>
        <strain evidence="4 5">JGH33</strain>
    </source>
</reference>
<dbReference type="CDD" id="cd02209">
    <property type="entry name" value="cupin_XRE_C"/>
    <property type="match status" value="1"/>
</dbReference>
<dbReference type="InterPro" id="IPR010982">
    <property type="entry name" value="Lambda_DNA-bd_dom_sf"/>
</dbReference>
<comment type="caution">
    <text evidence="4">The sequence shown here is derived from an EMBL/GenBank/DDBJ whole genome shotgun (WGS) entry which is preliminary data.</text>
</comment>
<protein>
    <submittedName>
        <fullName evidence="4">Helix-turn-helix domain-containing protein</fullName>
    </submittedName>
</protein>
<dbReference type="Proteomes" id="UP001304769">
    <property type="component" value="Unassembled WGS sequence"/>
</dbReference>
<dbReference type="InterPro" id="IPR011051">
    <property type="entry name" value="RmlC_Cupin_sf"/>
</dbReference>
<organism evidence="4 5">
    <name type="scientific">Sinomonas terricola</name>
    <dbReference type="NCBI Taxonomy" id="3110330"/>
    <lineage>
        <taxon>Bacteria</taxon>
        <taxon>Bacillati</taxon>
        <taxon>Actinomycetota</taxon>
        <taxon>Actinomycetes</taxon>
        <taxon>Micrococcales</taxon>
        <taxon>Micrococcaceae</taxon>
        <taxon>Sinomonas</taxon>
    </lineage>
</organism>
<evidence type="ECO:0000256" key="1">
    <source>
        <dbReference type="ARBA" id="ARBA00023125"/>
    </source>
</evidence>
<gene>
    <name evidence="4" type="ORF">SPF06_08955</name>
</gene>
<dbReference type="InterPro" id="IPR050807">
    <property type="entry name" value="TransReg_Diox_bact_type"/>
</dbReference>
<dbReference type="SUPFAM" id="SSF47413">
    <property type="entry name" value="lambda repressor-like DNA-binding domains"/>
    <property type="match status" value="1"/>
</dbReference>
<evidence type="ECO:0000313" key="5">
    <source>
        <dbReference type="Proteomes" id="UP001304769"/>
    </source>
</evidence>
<feature type="domain" description="HTH cro/C1-type" evidence="3">
    <location>
        <begin position="13"/>
        <end position="67"/>
    </location>
</feature>
<dbReference type="EMBL" id="JAYGGQ010000005">
    <property type="protein sequence ID" value="MEA5454848.1"/>
    <property type="molecule type" value="Genomic_DNA"/>
</dbReference>
<dbReference type="Gene3D" id="2.60.120.10">
    <property type="entry name" value="Jelly Rolls"/>
    <property type="match status" value="1"/>
</dbReference>
<evidence type="ECO:0000313" key="4">
    <source>
        <dbReference type="EMBL" id="MEA5454848.1"/>
    </source>
</evidence>
<feature type="region of interest" description="Disordered" evidence="2">
    <location>
        <begin position="192"/>
        <end position="213"/>
    </location>
</feature>
<keyword evidence="1" id="KW-0238">DNA-binding</keyword>
<dbReference type="Pfam" id="PF13560">
    <property type="entry name" value="HTH_31"/>
    <property type="match status" value="1"/>
</dbReference>
<dbReference type="Gene3D" id="1.10.260.40">
    <property type="entry name" value="lambda repressor-like DNA-binding domains"/>
    <property type="match status" value="1"/>
</dbReference>